<comment type="similarity">
    <text evidence="8">Belongs to the binding-protein-dependent transport system permease family.</text>
</comment>
<keyword evidence="4" id="KW-0997">Cell inner membrane</keyword>
<evidence type="ECO:0000256" key="5">
    <source>
        <dbReference type="ARBA" id="ARBA00022692"/>
    </source>
</evidence>
<feature type="transmembrane region" description="Helical" evidence="8">
    <location>
        <begin position="12"/>
        <end position="38"/>
    </location>
</feature>
<gene>
    <name evidence="10" type="primary">phnV</name>
    <name evidence="10" type="ORF">CD178_01509</name>
</gene>
<feature type="domain" description="ABC transmembrane type-1" evidence="9">
    <location>
        <begin position="69"/>
        <end position="257"/>
    </location>
</feature>
<dbReference type="Proteomes" id="UP000264120">
    <property type="component" value="Chromosome"/>
</dbReference>
<feature type="transmembrane region" description="Helical" evidence="8">
    <location>
        <begin position="235"/>
        <end position="259"/>
    </location>
</feature>
<evidence type="ECO:0000259" key="9">
    <source>
        <dbReference type="PROSITE" id="PS50928"/>
    </source>
</evidence>
<keyword evidence="7 8" id="KW-0472">Membrane</keyword>
<feature type="transmembrane region" description="Helical" evidence="8">
    <location>
        <begin position="75"/>
        <end position="95"/>
    </location>
</feature>
<evidence type="ECO:0000256" key="6">
    <source>
        <dbReference type="ARBA" id="ARBA00022989"/>
    </source>
</evidence>
<evidence type="ECO:0000313" key="11">
    <source>
        <dbReference type="Proteomes" id="UP000264120"/>
    </source>
</evidence>
<dbReference type="Gene3D" id="1.10.3720.10">
    <property type="entry name" value="MetI-like"/>
    <property type="match status" value="1"/>
</dbReference>
<dbReference type="KEGG" id="ksc:CD178_01509"/>
<keyword evidence="2 8" id="KW-0813">Transport</keyword>
<dbReference type="Pfam" id="PF00528">
    <property type="entry name" value="BPD_transp_1"/>
    <property type="match status" value="1"/>
</dbReference>
<evidence type="ECO:0000313" key="10">
    <source>
        <dbReference type="EMBL" id="AXY22286.1"/>
    </source>
</evidence>
<dbReference type="EMBL" id="CP023036">
    <property type="protein sequence ID" value="AXY22286.1"/>
    <property type="molecule type" value="Genomic_DNA"/>
</dbReference>
<dbReference type="PANTHER" id="PTHR43357">
    <property type="entry name" value="INNER MEMBRANE ABC TRANSPORTER PERMEASE PROTEIN YDCV"/>
    <property type="match status" value="1"/>
</dbReference>
<dbReference type="GO" id="GO:0055085">
    <property type="term" value="P:transmembrane transport"/>
    <property type="evidence" value="ECO:0007669"/>
    <property type="project" value="InterPro"/>
</dbReference>
<dbReference type="OrthoDB" id="7268769at2"/>
<sequence>MLLSFENLGPWRIALGIIAALVTAFLVCPLVLIVMLSFDSSPWLVFPPPHWTLRWYRELFTDPDWLGSFMVSLEVGLTVTVLSVLLGLITAIGISRTRTAWRPACETAFLMPMILPVVVTAIALYAFFLRIHLNGTFCGFVIAHLILALPFSVGAILNGLAHIDPAIENAAVLCGSSRTYAIMRITLPSLRPALFSAAIFSFLASWDEVVVAIFMASPSLQTVPVRIWGNLQQDLSPVIAAVSTVLIVLSGLFIFGANFMKSEKK</sequence>
<name>A0A347WBP3_9PROT</name>
<dbReference type="AlphaFoldDB" id="A0A347WBP3"/>
<evidence type="ECO:0000256" key="3">
    <source>
        <dbReference type="ARBA" id="ARBA00022475"/>
    </source>
</evidence>
<keyword evidence="11" id="KW-1185">Reference proteome</keyword>
<proteinExistence type="inferred from homology"/>
<dbReference type="InterPro" id="IPR000515">
    <property type="entry name" value="MetI-like"/>
</dbReference>
<dbReference type="GO" id="GO:0005886">
    <property type="term" value="C:plasma membrane"/>
    <property type="evidence" value="ECO:0007669"/>
    <property type="project" value="UniProtKB-SubCell"/>
</dbReference>
<dbReference type="PROSITE" id="PS50928">
    <property type="entry name" value="ABC_TM1"/>
    <property type="match status" value="1"/>
</dbReference>
<dbReference type="RefSeq" id="WP_110547051.1">
    <property type="nucleotide sequence ID" value="NZ_CALCQY010000045.1"/>
</dbReference>
<dbReference type="CDD" id="cd06261">
    <property type="entry name" value="TM_PBP2"/>
    <property type="match status" value="1"/>
</dbReference>
<keyword evidence="6 8" id="KW-1133">Transmembrane helix</keyword>
<feature type="transmembrane region" description="Helical" evidence="8">
    <location>
        <begin position="107"/>
        <end position="128"/>
    </location>
</feature>
<evidence type="ECO:0000256" key="1">
    <source>
        <dbReference type="ARBA" id="ARBA00004429"/>
    </source>
</evidence>
<evidence type="ECO:0000256" key="8">
    <source>
        <dbReference type="RuleBase" id="RU363032"/>
    </source>
</evidence>
<evidence type="ECO:0000256" key="2">
    <source>
        <dbReference type="ARBA" id="ARBA00022448"/>
    </source>
</evidence>
<keyword evidence="3" id="KW-1003">Cell membrane</keyword>
<reference evidence="10 11" key="1">
    <citation type="submission" date="2017-08" db="EMBL/GenBank/DDBJ databases">
        <title>Complete genome sequence of Gluconacetobacter saccharivorans CV1 isolated from Fermented Vinegar.</title>
        <authorList>
            <person name="Kim S.-Y."/>
        </authorList>
    </citation>
    <scope>NUCLEOTIDE SEQUENCE [LARGE SCALE GENOMIC DNA]</scope>
    <source>
        <strain evidence="10 11">CV1</strain>
    </source>
</reference>
<feature type="transmembrane region" description="Helical" evidence="8">
    <location>
        <begin position="134"/>
        <end position="157"/>
    </location>
</feature>
<dbReference type="PANTHER" id="PTHR43357:SF4">
    <property type="entry name" value="INNER MEMBRANE ABC TRANSPORTER PERMEASE PROTEIN YDCV"/>
    <property type="match status" value="1"/>
</dbReference>
<dbReference type="InterPro" id="IPR035906">
    <property type="entry name" value="MetI-like_sf"/>
</dbReference>
<evidence type="ECO:0000256" key="4">
    <source>
        <dbReference type="ARBA" id="ARBA00022519"/>
    </source>
</evidence>
<evidence type="ECO:0000256" key="7">
    <source>
        <dbReference type="ARBA" id="ARBA00023136"/>
    </source>
</evidence>
<organism evidence="10 11">
    <name type="scientific">Komagataeibacter saccharivorans</name>
    <dbReference type="NCBI Taxonomy" id="265959"/>
    <lineage>
        <taxon>Bacteria</taxon>
        <taxon>Pseudomonadati</taxon>
        <taxon>Pseudomonadota</taxon>
        <taxon>Alphaproteobacteria</taxon>
        <taxon>Acetobacterales</taxon>
        <taxon>Acetobacteraceae</taxon>
        <taxon>Komagataeibacter</taxon>
    </lineage>
</organism>
<protein>
    <submittedName>
        <fullName evidence="10">2-aminoethylphosphonate transport system permease protein PhnV</fullName>
    </submittedName>
</protein>
<accession>A0A347WBP3</accession>
<dbReference type="SUPFAM" id="SSF161098">
    <property type="entry name" value="MetI-like"/>
    <property type="match status" value="1"/>
</dbReference>
<feature type="transmembrane region" description="Helical" evidence="8">
    <location>
        <begin position="193"/>
        <end position="215"/>
    </location>
</feature>
<comment type="subcellular location">
    <subcellularLocation>
        <location evidence="1">Cell inner membrane</location>
        <topology evidence="1">Multi-pass membrane protein</topology>
    </subcellularLocation>
    <subcellularLocation>
        <location evidence="8">Cell membrane</location>
        <topology evidence="8">Multi-pass membrane protein</topology>
    </subcellularLocation>
</comment>
<keyword evidence="5 8" id="KW-0812">Transmembrane</keyword>